<feature type="transmembrane region" description="Helical" evidence="6">
    <location>
        <begin position="96"/>
        <end position="120"/>
    </location>
</feature>
<feature type="transmembrane region" description="Helical" evidence="6">
    <location>
        <begin position="218"/>
        <end position="243"/>
    </location>
</feature>
<keyword evidence="3 6" id="KW-0812">Transmembrane</keyword>
<feature type="domain" description="EamA" evidence="7">
    <location>
        <begin position="159"/>
        <end position="293"/>
    </location>
</feature>
<accession>A0A7V2EEX9</accession>
<name>A0A7V2EEX9_9BACT</name>
<feature type="transmembrane region" description="Helical" evidence="6">
    <location>
        <begin position="68"/>
        <end position="90"/>
    </location>
</feature>
<comment type="caution">
    <text evidence="8">The sequence shown here is derived from an EMBL/GenBank/DDBJ whole genome shotgun (WGS) entry which is preliminary data.</text>
</comment>
<evidence type="ECO:0000259" key="7">
    <source>
        <dbReference type="Pfam" id="PF00892"/>
    </source>
</evidence>
<keyword evidence="4 6" id="KW-1133">Transmembrane helix</keyword>
<protein>
    <submittedName>
        <fullName evidence="8">EamA family transporter</fullName>
    </submittedName>
</protein>
<evidence type="ECO:0000256" key="3">
    <source>
        <dbReference type="ARBA" id="ARBA00022692"/>
    </source>
</evidence>
<dbReference type="GO" id="GO:0016020">
    <property type="term" value="C:membrane"/>
    <property type="evidence" value="ECO:0007669"/>
    <property type="project" value="UniProtKB-SubCell"/>
</dbReference>
<dbReference type="EMBL" id="DSHW01000193">
    <property type="protein sequence ID" value="HEQ88282.1"/>
    <property type="molecule type" value="Genomic_DNA"/>
</dbReference>
<evidence type="ECO:0000256" key="1">
    <source>
        <dbReference type="ARBA" id="ARBA00004141"/>
    </source>
</evidence>
<evidence type="ECO:0000256" key="6">
    <source>
        <dbReference type="SAM" id="Phobius"/>
    </source>
</evidence>
<comment type="subcellular location">
    <subcellularLocation>
        <location evidence="1">Membrane</location>
        <topology evidence="1">Multi-pass membrane protein</topology>
    </subcellularLocation>
</comment>
<evidence type="ECO:0000256" key="2">
    <source>
        <dbReference type="ARBA" id="ARBA00007362"/>
    </source>
</evidence>
<feature type="transmembrane region" description="Helical" evidence="6">
    <location>
        <begin position="7"/>
        <end position="27"/>
    </location>
</feature>
<proteinExistence type="inferred from homology"/>
<feature type="transmembrane region" description="Helical" evidence="6">
    <location>
        <begin position="188"/>
        <end position="206"/>
    </location>
</feature>
<dbReference type="InterPro" id="IPR050638">
    <property type="entry name" value="AA-Vitamin_Transporters"/>
</dbReference>
<dbReference type="InterPro" id="IPR037185">
    <property type="entry name" value="EmrE-like"/>
</dbReference>
<keyword evidence="5 6" id="KW-0472">Membrane</keyword>
<organism evidence="8">
    <name type="scientific">Thermoanaerobaculum aquaticum</name>
    <dbReference type="NCBI Taxonomy" id="1312852"/>
    <lineage>
        <taxon>Bacteria</taxon>
        <taxon>Pseudomonadati</taxon>
        <taxon>Acidobacteriota</taxon>
        <taxon>Thermoanaerobaculia</taxon>
        <taxon>Thermoanaerobaculales</taxon>
        <taxon>Thermoanaerobaculaceae</taxon>
        <taxon>Thermoanaerobaculum</taxon>
    </lineage>
</organism>
<evidence type="ECO:0000256" key="4">
    <source>
        <dbReference type="ARBA" id="ARBA00022989"/>
    </source>
</evidence>
<dbReference type="PANTHER" id="PTHR32322:SF2">
    <property type="entry name" value="EAMA DOMAIN-CONTAINING PROTEIN"/>
    <property type="match status" value="1"/>
</dbReference>
<dbReference type="AlphaFoldDB" id="A0A7V2EEX9"/>
<dbReference type="Pfam" id="PF00892">
    <property type="entry name" value="EamA"/>
    <property type="match status" value="2"/>
</dbReference>
<gene>
    <name evidence="8" type="ORF">ENP06_02595</name>
</gene>
<evidence type="ECO:0000313" key="8">
    <source>
        <dbReference type="EMBL" id="HEQ88282.1"/>
    </source>
</evidence>
<dbReference type="SUPFAM" id="SSF103481">
    <property type="entry name" value="Multidrug resistance efflux transporter EmrE"/>
    <property type="match status" value="2"/>
</dbReference>
<evidence type="ECO:0000256" key="5">
    <source>
        <dbReference type="ARBA" id="ARBA00023136"/>
    </source>
</evidence>
<dbReference type="InterPro" id="IPR000620">
    <property type="entry name" value="EamA_dom"/>
</dbReference>
<feature type="transmembrane region" description="Helical" evidence="6">
    <location>
        <begin position="157"/>
        <end position="176"/>
    </location>
</feature>
<comment type="similarity">
    <text evidence="2">Belongs to the EamA transporter family.</text>
</comment>
<feature type="transmembrane region" description="Helical" evidence="6">
    <location>
        <begin position="127"/>
        <end position="145"/>
    </location>
</feature>
<feature type="transmembrane region" description="Helical" evidence="6">
    <location>
        <begin position="39"/>
        <end position="56"/>
    </location>
</feature>
<sequence length="306" mass="33111">MRRKVPALELLAYAVVCLVWGSTYLAIKVGLDSFNPFSFAALRYWAAAPLMGLLAARAGVRFRFELRHLWPAFGVGVLFIGLCNGMVFWAETRLDSSYTALLITASPLWTALLSALAGSWLPGEGRLGVRGWLGIAVGFVGSYFLLHPEKVLPENFFAALVVEGSVVIWAVGSLWVRRVRERYHPLEMATWQMVSGALVLSFIALVRGERLLHSPLTAGAALSLLYLVVFGSCLAFSAYFFLLRVWPATRVATSAYINPVVAVSLGWLVLGEWPGPEALLGGVLVLVGVSLVLGSPQPPPAAADPE</sequence>
<reference evidence="8" key="1">
    <citation type="journal article" date="2020" name="mSystems">
        <title>Genome- and Community-Level Interaction Insights into Carbon Utilization and Element Cycling Functions of Hydrothermarchaeota in Hydrothermal Sediment.</title>
        <authorList>
            <person name="Zhou Z."/>
            <person name="Liu Y."/>
            <person name="Xu W."/>
            <person name="Pan J."/>
            <person name="Luo Z.H."/>
            <person name="Li M."/>
        </authorList>
    </citation>
    <scope>NUCLEOTIDE SEQUENCE [LARGE SCALE GENOMIC DNA]</scope>
    <source>
        <strain evidence="8">SpSt-186</strain>
    </source>
</reference>
<dbReference type="PANTHER" id="PTHR32322">
    <property type="entry name" value="INNER MEMBRANE TRANSPORTER"/>
    <property type="match status" value="1"/>
</dbReference>
<feature type="domain" description="EamA" evidence="7">
    <location>
        <begin position="11"/>
        <end position="145"/>
    </location>
</feature>